<comment type="caution">
    <text evidence="1">The sequence shown here is derived from an EMBL/GenBank/DDBJ whole genome shotgun (WGS) entry which is preliminary data.</text>
</comment>
<gene>
    <name evidence="1" type="ORF">QJS10_CPA07g01008</name>
</gene>
<name>A0AAV9EHD8_ACOCL</name>
<reference evidence="1" key="2">
    <citation type="submission" date="2023-06" db="EMBL/GenBank/DDBJ databases">
        <authorList>
            <person name="Ma L."/>
            <person name="Liu K.-W."/>
            <person name="Li Z."/>
            <person name="Hsiao Y.-Y."/>
            <person name="Qi Y."/>
            <person name="Fu T."/>
            <person name="Tang G."/>
            <person name="Zhang D."/>
            <person name="Sun W.-H."/>
            <person name="Liu D.-K."/>
            <person name="Li Y."/>
            <person name="Chen G.-Z."/>
            <person name="Liu X.-D."/>
            <person name="Liao X.-Y."/>
            <person name="Jiang Y.-T."/>
            <person name="Yu X."/>
            <person name="Hao Y."/>
            <person name="Huang J."/>
            <person name="Zhao X.-W."/>
            <person name="Ke S."/>
            <person name="Chen Y.-Y."/>
            <person name="Wu W.-L."/>
            <person name="Hsu J.-L."/>
            <person name="Lin Y.-F."/>
            <person name="Huang M.-D."/>
            <person name="Li C.-Y."/>
            <person name="Huang L."/>
            <person name="Wang Z.-W."/>
            <person name="Zhao X."/>
            <person name="Zhong W.-Y."/>
            <person name="Peng D.-H."/>
            <person name="Ahmad S."/>
            <person name="Lan S."/>
            <person name="Zhang J.-S."/>
            <person name="Tsai W.-C."/>
            <person name="Van De Peer Y."/>
            <person name="Liu Z.-J."/>
        </authorList>
    </citation>
    <scope>NUCLEOTIDE SEQUENCE</scope>
    <source>
        <strain evidence="1">CP</strain>
        <tissue evidence="1">Leaves</tissue>
    </source>
</reference>
<accession>A0AAV9EHD8</accession>
<dbReference type="EMBL" id="JAUJYO010000007">
    <property type="protein sequence ID" value="KAK1312509.1"/>
    <property type="molecule type" value="Genomic_DNA"/>
</dbReference>
<protein>
    <submittedName>
        <fullName evidence="1">Uncharacterized protein</fullName>
    </submittedName>
</protein>
<reference evidence="1" key="1">
    <citation type="journal article" date="2023" name="Nat. Commun.">
        <title>Diploid and tetraploid genomes of Acorus and the evolution of monocots.</title>
        <authorList>
            <person name="Ma L."/>
            <person name="Liu K.W."/>
            <person name="Li Z."/>
            <person name="Hsiao Y.Y."/>
            <person name="Qi Y."/>
            <person name="Fu T."/>
            <person name="Tang G.D."/>
            <person name="Zhang D."/>
            <person name="Sun W.H."/>
            <person name="Liu D.K."/>
            <person name="Li Y."/>
            <person name="Chen G.Z."/>
            <person name="Liu X.D."/>
            <person name="Liao X.Y."/>
            <person name="Jiang Y.T."/>
            <person name="Yu X."/>
            <person name="Hao Y."/>
            <person name="Huang J."/>
            <person name="Zhao X.W."/>
            <person name="Ke S."/>
            <person name="Chen Y.Y."/>
            <person name="Wu W.L."/>
            <person name="Hsu J.L."/>
            <person name="Lin Y.F."/>
            <person name="Huang M.D."/>
            <person name="Li C.Y."/>
            <person name="Huang L."/>
            <person name="Wang Z.W."/>
            <person name="Zhao X."/>
            <person name="Zhong W.Y."/>
            <person name="Peng D.H."/>
            <person name="Ahmad S."/>
            <person name="Lan S."/>
            <person name="Zhang J.S."/>
            <person name="Tsai W.C."/>
            <person name="Van de Peer Y."/>
            <person name="Liu Z.J."/>
        </authorList>
    </citation>
    <scope>NUCLEOTIDE SEQUENCE</scope>
    <source>
        <strain evidence="1">CP</strain>
    </source>
</reference>
<keyword evidence="2" id="KW-1185">Reference proteome</keyword>
<evidence type="ECO:0000313" key="1">
    <source>
        <dbReference type="EMBL" id="KAK1312509.1"/>
    </source>
</evidence>
<dbReference type="AlphaFoldDB" id="A0AAV9EHD8"/>
<sequence>MARGSLGGVGVGREVLKRVKKGERYPKTFDAKTNPPSVCTDPLRSFPTGIWFDSVMDPPFKIDGHHGGSDVKGIDWLLKKPKLSVPTILTEIAIEFFHHDQSMVWINNGSFNSYGPTRH</sequence>
<proteinExistence type="predicted"/>
<dbReference type="Proteomes" id="UP001180020">
    <property type="component" value="Unassembled WGS sequence"/>
</dbReference>
<evidence type="ECO:0000313" key="2">
    <source>
        <dbReference type="Proteomes" id="UP001180020"/>
    </source>
</evidence>
<organism evidence="1 2">
    <name type="scientific">Acorus calamus</name>
    <name type="common">Sweet flag</name>
    <dbReference type="NCBI Taxonomy" id="4465"/>
    <lineage>
        <taxon>Eukaryota</taxon>
        <taxon>Viridiplantae</taxon>
        <taxon>Streptophyta</taxon>
        <taxon>Embryophyta</taxon>
        <taxon>Tracheophyta</taxon>
        <taxon>Spermatophyta</taxon>
        <taxon>Magnoliopsida</taxon>
        <taxon>Liliopsida</taxon>
        <taxon>Acoraceae</taxon>
        <taxon>Acorus</taxon>
    </lineage>
</organism>